<dbReference type="GO" id="GO:0009252">
    <property type="term" value="P:peptidoglycan biosynthetic process"/>
    <property type="evidence" value="ECO:0007669"/>
    <property type="project" value="UniProtKB-UniRule"/>
</dbReference>
<keyword evidence="7 17" id="KW-0436">Ligase</keyword>
<dbReference type="Gene3D" id="3.30.470.20">
    <property type="entry name" value="ATP-grasp fold, B domain"/>
    <property type="match status" value="1"/>
</dbReference>
<evidence type="ECO:0000256" key="7">
    <source>
        <dbReference type="ARBA" id="ARBA00022598"/>
    </source>
</evidence>
<feature type="binding site" evidence="19">
    <location>
        <position position="267"/>
    </location>
    <ligand>
        <name>Mg(2+)</name>
        <dbReference type="ChEBI" id="CHEBI:18420"/>
        <label>2</label>
    </ligand>
</feature>
<dbReference type="AlphaFoldDB" id="A0P5L0"/>
<evidence type="ECO:0000256" key="6">
    <source>
        <dbReference type="ARBA" id="ARBA00022490"/>
    </source>
</evidence>
<dbReference type="SUPFAM" id="SSF52440">
    <property type="entry name" value="PreATP-grasp domain"/>
    <property type="match status" value="1"/>
</dbReference>
<comment type="pathway">
    <text evidence="17">Cell wall biogenesis; peptidoglycan biosynthesis.</text>
</comment>
<evidence type="ECO:0000256" key="20">
    <source>
        <dbReference type="PROSITE-ProRule" id="PRU00409"/>
    </source>
</evidence>
<comment type="similarity">
    <text evidence="4 17">Belongs to the D-alanine--D-alanine ligase family.</text>
</comment>
<feature type="binding site" evidence="19">
    <location>
        <position position="265"/>
    </location>
    <ligand>
        <name>Mg(2+)</name>
        <dbReference type="ChEBI" id="CHEBI:18420"/>
        <label>1</label>
    </ligand>
</feature>
<feature type="binding site" evidence="19">
    <location>
        <position position="265"/>
    </location>
    <ligand>
        <name>Mg(2+)</name>
        <dbReference type="ChEBI" id="CHEBI:18420"/>
        <label>2</label>
    </ligand>
</feature>
<feature type="binding site" evidence="19">
    <location>
        <position position="252"/>
    </location>
    <ligand>
        <name>Mg(2+)</name>
        <dbReference type="ChEBI" id="CHEBI:18420"/>
        <label>1</label>
    </ligand>
</feature>
<dbReference type="GO" id="GO:0008716">
    <property type="term" value="F:D-alanine-D-alanine ligase activity"/>
    <property type="evidence" value="ECO:0007669"/>
    <property type="project" value="UniProtKB-UniRule"/>
</dbReference>
<dbReference type="NCBIfam" id="NF002378">
    <property type="entry name" value="PRK01372.1"/>
    <property type="match status" value="1"/>
</dbReference>
<comment type="cofactor">
    <cofactor evidence="19">
        <name>Mg(2+)</name>
        <dbReference type="ChEBI" id="CHEBI:18420"/>
    </cofactor>
    <cofactor evidence="19">
        <name>Mn(2+)</name>
        <dbReference type="ChEBI" id="CHEBI:29035"/>
    </cofactor>
    <text evidence="19">Binds 2 magnesium or manganese ions per subunit.</text>
</comment>
<dbReference type="PANTHER" id="PTHR23132:SF23">
    <property type="entry name" value="D-ALANINE--D-ALANINE LIGASE B"/>
    <property type="match status" value="1"/>
</dbReference>
<dbReference type="NCBIfam" id="TIGR01205">
    <property type="entry name" value="D_ala_D_alaTIGR"/>
    <property type="match status" value="1"/>
</dbReference>
<evidence type="ECO:0000313" key="22">
    <source>
        <dbReference type="EMBL" id="EAV46820.1"/>
    </source>
</evidence>
<dbReference type="GO" id="GO:0071555">
    <property type="term" value="P:cell wall organization"/>
    <property type="evidence" value="ECO:0007669"/>
    <property type="project" value="UniProtKB-KW"/>
</dbReference>
<evidence type="ECO:0000256" key="18">
    <source>
        <dbReference type="PIRSR" id="PIRSR039102-1"/>
    </source>
</evidence>
<keyword evidence="9 20" id="KW-0547">Nucleotide-binding</keyword>
<dbReference type="Gene3D" id="3.30.1490.20">
    <property type="entry name" value="ATP-grasp fold, A domain"/>
    <property type="match status" value="1"/>
</dbReference>
<protein>
    <recommendedName>
        <fullName evidence="5 17">D-alanine--D-alanine ligase</fullName>
        <ecNumber evidence="5 17">6.3.2.4</ecNumber>
    </recommendedName>
    <alternativeName>
        <fullName evidence="17">D-Ala-D-Ala ligase</fullName>
    </alternativeName>
    <alternativeName>
        <fullName evidence="17">D-alanylalanine synthetase</fullName>
    </alternativeName>
</protein>
<keyword evidence="14 19" id="KW-0464">Manganese</keyword>
<dbReference type="UniPathway" id="UPA00219"/>
<evidence type="ECO:0000256" key="8">
    <source>
        <dbReference type="ARBA" id="ARBA00022723"/>
    </source>
</evidence>
<evidence type="ECO:0000256" key="14">
    <source>
        <dbReference type="ARBA" id="ARBA00023211"/>
    </source>
</evidence>
<organism evidence="22 23">
    <name type="scientific">Methylophilales bacterium HTCC2181</name>
    <dbReference type="NCBI Taxonomy" id="383631"/>
    <lineage>
        <taxon>Bacteria</taxon>
        <taxon>Pseudomonadati</taxon>
        <taxon>Pseudomonadota</taxon>
        <taxon>Betaproteobacteria</taxon>
        <taxon>Nitrosomonadales</taxon>
        <taxon>OM43 clade</taxon>
    </lineage>
</organism>
<comment type="catalytic activity">
    <reaction evidence="16 17">
        <text>2 D-alanine + ATP = D-alanyl-D-alanine + ADP + phosphate + H(+)</text>
        <dbReference type="Rhea" id="RHEA:11224"/>
        <dbReference type="ChEBI" id="CHEBI:15378"/>
        <dbReference type="ChEBI" id="CHEBI:30616"/>
        <dbReference type="ChEBI" id="CHEBI:43474"/>
        <dbReference type="ChEBI" id="CHEBI:57416"/>
        <dbReference type="ChEBI" id="CHEBI:57822"/>
        <dbReference type="ChEBI" id="CHEBI:456216"/>
        <dbReference type="EC" id="6.3.2.4"/>
    </reaction>
</comment>
<evidence type="ECO:0000256" key="19">
    <source>
        <dbReference type="PIRSR" id="PIRSR039102-3"/>
    </source>
</evidence>
<keyword evidence="11 19" id="KW-0460">Magnesium</keyword>
<dbReference type="PROSITE" id="PS00843">
    <property type="entry name" value="DALA_DALA_LIGASE_1"/>
    <property type="match status" value="1"/>
</dbReference>
<evidence type="ECO:0000256" key="15">
    <source>
        <dbReference type="ARBA" id="ARBA00023316"/>
    </source>
</evidence>
<evidence type="ECO:0000256" key="9">
    <source>
        <dbReference type="ARBA" id="ARBA00022741"/>
    </source>
</evidence>
<gene>
    <name evidence="17" type="primary">ddl</name>
    <name evidence="22" type="ORF">MB2181_02065</name>
</gene>
<dbReference type="Gene3D" id="3.40.50.20">
    <property type="match status" value="1"/>
</dbReference>
<dbReference type="SUPFAM" id="SSF56059">
    <property type="entry name" value="Glutathione synthetase ATP-binding domain-like"/>
    <property type="match status" value="1"/>
</dbReference>
<comment type="caution">
    <text evidence="22">The sequence shown here is derived from an EMBL/GenBank/DDBJ whole genome shotgun (WGS) entry which is preliminary data.</text>
</comment>
<dbReference type="GO" id="GO:0046872">
    <property type="term" value="F:metal ion binding"/>
    <property type="evidence" value="ECO:0007669"/>
    <property type="project" value="UniProtKB-KW"/>
</dbReference>
<comment type="subcellular location">
    <subcellularLocation>
        <location evidence="3 17">Cytoplasm</location>
    </subcellularLocation>
</comment>
<sequence>MALKDYGKVAVLLGGESNEREISLQSGQAVLTSLLQSKVNAFGLDPKFEPLSKLAECSRVFICLHGKDGEDGKIQSYLDDIKIPYTGSGFHASKLGMDKLLSKNIWKKLKINTPNFVRLEEGMTYDEVCKNLGSSFFIKAANSGSSIGISKVTKPQQYQAAFESAYKVDNTVIAEMMIFGEEFTLPILDSSPLSIVEIRPKTDFYDYEAKYHRDDTEFICPAKLDKVLVDKINQLGMKAFNALGCSGWGRVDFMINNQNEVFIIEVNTIPGMTSHSLVPMSAKQSGLSFDSLVLKVLDTAYA</sequence>
<comment type="function">
    <text evidence="2 17">Cell wall formation.</text>
</comment>
<evidence type="ECO:0000259" key="21">
    <source>
        <dbReference type="PROSITE" id="PS50975"/>
    </source>
</evidence>
<evidence type="ECO:0000256" key="12">
    <source>
        <dbReference type="ARBA" id="ARBA00022960"/>
    </source>
</evidence>
<keyword evidence="23" id="KW-1185">Reference proteome</keyword>
<keyword evidence="13 17" id="KW-0573">Peptidoglycan synthesis</keyword>
<dbReference type="OrthoDB" id="9813261at2"/>
<dbReference type="InterPro" id="IPR016185">
    <property type="entry name" value="PreATP-grasp_dom_sf"/>
</dbReference>
<dbReference type="InterPro" id="IPR013815">
    <property type="entry name" value="ATP_grasp_subdomain_1"/>
</dbReference>
<feature type="active site" evidence="18">
    <location>
        <position position="145"/>
    </location>
</feature>
<dbReference type="FunFam" id="3.30.470.20:FF:000008">
    <property type="entry name" value="D-alanine--D-alanine ligase"/>
    <property type="match status" value="1"/>
</dbReference>
<feature type="domain" description="ATP-grasp" evidence="21">
    <location>
        <begin position="103"/>
        <end position="298"/>
    </location>
</feature>
<name>A0P5L0_9PROT</name>
<dbReference type="PROSITE" id="PS50975">
    <property type="entry name" value="ATP_GRASP"/>
    <property type="match status" value="1"/>
</dbReference>
<keyword evidence="10 20" id="KW-0067">ATP-binding</keyword>
<dbReference type="EMBL" id="AAUX01000001">
    <property type="protein sequence ID" value="EAV46820.1"/>
    <property type="molecule type" value="Genomic_DNA"/>
</dbReference>
<evidence type="ECO:0000313" key="23">
    <source>
        <dbReference type="Proteomes" id="UP000054262"/>
    </source>
</evidence>
<comment type="cofactor">
    <cofactor evidence="1">
        <name>Mn(2+)</name>
        <dbReference type="ChEBI" id="CHEBI:29035"/>
    </cofactor>
</comment>
<keyword evidence="15 17" id="KW-0961">Cell wall biogenesis/degradation</keyword>
<dbReference type="GO" id="GO:0005524">
    <property type="term" value="F:ATP binding"/>
    <property type="evidence" value="ECO:0007669"/>
    <property type="project" value="UniProtKB-UniRule"/>
</dbReference>
<evidence type="ECO:0000256" key="17">
    <source>
        <dbReference type="HAMAP-Rule" id="MF_00047"/>
    </source>
</evidence>
<dbReference type="GO" id="GO:0005737">
    <property type="term" value="C:cytoplasm"/>
    <property type="evidence" value="ECO:0007669"/>
    <property type="project" value="UniProtKB-SubCell"/>
</dbReference>
<evidence type="ECO:0000256" key="4">
    <source>
        <dbReference type="ARBA" id="ARBA00010871"/>
    </source>
</evidence>
<dbReference type="Pfam" id="PF01820">
    <property type="entry name" value="Dala_Dala_lig_N"/>
    <property type="match status" value="1"/>
</dbReference>
<dbReference type="PROSITE" id="PS00844">
    <property type="entry name" value="DALA_DALA_LIGASE_2"/>
    <property type="match status" value="1"/>
</dbReference>
<dbReference type="PANTHER" id="PTHR23132">
    <property type="entry name" value="D-ALANINE--D-ALANINE LIGASE"/>
    <property type="match status" value="1"/>
</dbReference>
<dbReference type="HAMAP" id="MF_00047">
    <property type="entry name" value="Dala_Dala_lig"/>
    <property type="match status" value="1"/>
</dbReference>
<evidence type="ECO:0000256" key="16">
    <source>
        <dbReference type="ARBA" id="ARBA00047614"/>
    </source>
</evidence>
<dbReference type="Pfam" id="PF07478">
    <property type="entry name" value="Dala_Dala_lig_C"/>
    <property type="match status" value="1"/>
</dbReference>
<accession>A0P5L0</accession>
<keyword evidence="6 17" id="KW-0963">Cytoplasm</keyword>
<evidence type="ECO:0000256" key="11">
    <source>
        <dbReference type="ARBA" id="ARBA00022842"/>
    </source>
</evidence>
<dbReference type="InterPro" id="IPR011127">
    <property type="entry name" value="Dala_Dala_lig_N"/>
</dbReference>
<dbReference type="InterPro" id="IPR011761">
    <property type="entry name" value="ATP-grasp"/>
</dbReference>
<proteinExistence type="inferred from homology"/>
<evidence type="ECO:0000256" key="3">
    <source>
        <dbReference type="ARBA" id="ARBA00004496"/>
    </source>
</evidence>
<evidence type="ECO:0000256" key="10">
    <source>
        <dbReference type="ARBA" id="ARBA00022840"/>
    </source>
</evidence>
<dbReference type="Proteomes" id="UP000054262">
    <property type="component" value="Unassembled WGS sequence"/>
</dbReference>
<feature type="active site" evidence="18">
    <location>
        <position position="19"/>
    </location>
</feature>
<keyword evidence="12 17" id="KW-0133">Cell shape</keyword>
<keyword evidence="8 19" id="KW-0479">Metal-binding</keyword>
<feature type="active site" evidence="18">
    <location>
        <position position="276"/>
    </location>
</feature>
<evidence type="ECO:0000256" key="1">
    <source>
        <dbReference type="ARBA" id="ARBA00001936"/>
    </source>
</evidence>
<evidence type="ECO:0000256" key="13">
    <source>
        <dbReference type="ARBA" id="ARBA00022984"/>
    </source>
</evidence>
<dbReference type="InterPro" id="IPR011095">
    <property type="entry name" value="Dala_Dala_lig_C"/>
</dbReference>
<dbReference type="EC" id="6.3.2.4" evidence="5 17"/>
<dbReference type="GO" id="GO:0008360">
    <property type="term" value="P:regulation of cell shape"/>
    <property type="evidence" value="ECO:0007669"/>
    <property type="project" value="UniProtKB-KW"/>
</dbReference>
<evidence type="ECO:0000256" key="2">
    <source>
        <dbReference type="ARBA" id="ARBA00003921"/>
    </source>
</evidence>
<reference evidence="22 23" key="1">
    <citation type="submission" date="2006-11" db="EMBL/GenBank/DDBJ databases">
        <authorList>
            <person name="Giovannoni S."/>
            <person name="Vergin K."/>
            <person name="Ferriera S."/>
            <person name="Johnson J."/>
            <person name="Kravitz S."/>
            <person name="Beeson K."/>
            <person name="Sutton G."/>
            <person name="Rogers Y.-H."/>
            <person name="Friedman R."/>
            <person name="Frazier M."/>
            <person name="Venter J.C."/>
        </authorList>
    </citation>
    <scope>NUCLEOTIDE SEQUENCE [LARGE SCALE GENOMIC DNA]</scope>
    <source>
        <strain evidence="22 23">HTCC2181</strain>
    </source>
</reference>
<evidence type="ECO:0000256" key="5">
    <source>
        <dbReference type="ARBA" id="ARBA00012216"/>
    </source>
</evidence>
<dbReference type="PIRSF" id="PIRSF039102">
    <property type="entry name" value="Ddl/VanB"/>
    <property type="match status" value="1"/>
</dbReference>
<dbReference type="InterPro" id="IPR000291">
    <property type="entry name" value="D-Ala_lig_Van_CS"/>
</dbReference>
<dbReference type="InterPro" id="IPR005905">
    <property type="entry name" value="D_ala_D_ala"/>
</dbReference>